<feature type="compositionally biased region" description="Gly residues" evidence="2">
    <location>
        <begin position="1004"/>
        <end position="1022"/>
    </location>
</feature>
<dbReference type="AlphaFoldDB" id="A0AAU8RJI1"/>
<feature type="region of interest" description="Disordered" evidence="2">
    <location>
        <begin position="727"/>
        <end position="772"/>
    </location>
</feature>
<dbReference type="PANTHER" id="PTHR24637:SF417">
    <property type="entry name" value="COL_CUTICLE_N DOMAIN-CONTAINING PROTEIN"/>
    <property type="match status" value="1"/>
</dbReference>
<keyword evidence="1" id="KW-0175">Coiled coil</keyword>
<dbReference type="GeneID" id="78060118"/>
<feature type="compositionally biased region" description="Low complexity" evidence="2">
    <location>
        <begin position="977"/>
        <end position="989"/>
    </location>
</feature>
<reference evidence="4 5" key="1">
    <citation type="journal article" date="2014" name="Environ. Microbiol.">
        <title>Contrasting genomic patterns and infection strategies of two co-existing Bacteroidetes podovirus genera.</title>
        <authorList>
            <person name="Holmfeldt K."/>
            <person name="Howard-Varona C."/>
            <person name="Solonenko N."/>
            <person name="Sullivan M.B."/>
        </authorList>
    </citation>
    <scope>NUCLEOTIDE SEQUENCE [LARGE SCALE GENOMIC DNA]</scope>
    <source>
        <strain evidence="4 5">18</strain>
    </source>
</reference>
<dbReference type="KEGG" id="cbat:M666_05160"/>
<feature type="compositionally biased region" description="Low complexity" evidence="2">
    <location>
        <begin position="736"/>
        <end position="746"/>
    </location>
</feature>
<feature type="region of interest" description="Disordered" evidence="2">
    <location>
        <begin position="924"/>
        <end position="1022"/>
    </location>
</feature>
<proteinExistence type="predicted"/>
<evidence type="ECO:0008006" key="6">
    <source>
        <dbReference type="Google" id="ProtNLM"/>
    </source>
</evidence>
<feature type="region of interest" description="Disordered" evidence="2">
    <location>
        <begin position="1108"/>
        <end position="1128"/>
    </location>
</feature>
<sequence>MTALDQIKNNLRAFVKSYYTAQLLRGFILFLALGSLFLFFVLGFEYFLWLGSKVRLGFLISILLVEFYLLYRFIIVPLIYLFQLKNGLTDKQAANSIGKHFPEIDDRLSNLLDLEANDEQSELLVASIHQRAEELKPFNFSKAIDFSKSFSYAKWIAIPLFIFSVIYFFGDIRSFFQSYQRVINYDLAYAKPAPFNFVLLNDDLLALQNESTLISVETIGDLQPEAIAINLAGEEYLMKNNNGVFQYEIKSPKESFTFYFSANGFTSNSYNFEVIKTPTILDFILELSYPKYTHKKKETLSGVGSATVLEGTKVSWKVATADTDRLLFKGVDTIQDFMSSAAGMFSLSKAVYNSLKYSISTSNKNVSDFENLEYSFEVIKDEFPKITVIERKDSLVHNKAYYSGNLSDDYGVSSLKLYYYNLLSPDSIMSLELLKPNSPVSSFYYTFPSGVNIVSDNSYAYYFQVSDNDQVNGSKHSKSQTFTATILGDNQLKNKELESQQTIISSLDKTVEKLKNHTKAMEELSGSQKEKSSLSFNDKSKLNSLLQKQELQENQMQKFSKQLKDNLNKANKDDGLNKLLQERLVRQELQAKKNKELIESLKKVADKINKEDLSKRLDDLAKNQKTGQRNLEQLLELTKRYYVTEAASQLSKDLDELSRKEMALAKSKLNDIPSKGDQEKINELFRSASNKLEELKKDNNNLKKPISLGIEKSDTDSLNKELNNISEQLDKESNGQKSSSSSARQKSAAEKIKELSEALSESSSTSGGSNVTEDAEVLRQILDNLVIFTFKQEAMIDDLSDKENAFTNTSKVILKQQELKTLFEHVDDSLFALSLRVPEISETINKEVTELYYNLDNVVENLSESRIYQSVSYQKYVLNSGNTLSDLLANILDNMQESMKSGKGEGSGEDFQLPDIIKGQSDLNKKMGQAGQGKDSTKGESGSSGKNGQEGQEGQQGSQGKNGTSGKQGKGGKDGESGSSGSNGKESNGGTSGSGEGDSKGDGEGNGQSDGKGYGNGGAMGNGNTGLSEDALKEIYQIYKEQELLKNKLEQQLSNMINKEDRSLGQKLIRQMNDFQNSLLENGVTRSTIDKATIIQYELIKLEGAAMKQGEKKERESNTNSNSFTNPVLTQPAIFDNYKNQNEILNRQALPLRQNYQNRIKEYFNTND</sequence>
<dbReference type="EMBL" id="CP009976">
    <property type="protein sequence ID" value="AIZ40998.1"/>
    <property type="molecule type" value="Genomic_DNA"/>
</dbReference>
<name>A0AAU8RJI1_9FLAO</name>
<feature type="transmembrane region" description="Helical" evidence="3">
    <location>
        <begin position="26"/>
        <end position="50"/>
    </location>
</feature>
<dbReference type="Proteomes" id="UP000030786">
    <property type="component" value="Chromosome"/>
</dbReference>
<evidence type="ECO:0000256" key="3">
    <source>
        <dbReference type="SAM" id="Phobius"/>
    </source>
</evidence>
<evidence type="ECO:0000256" key="1">
    <source>
        <dbReference type="SAM" id="Coils"/>
    </source>
</evidence>
<keyword evidence="3" id="KW-1133">Transmembrane helix</keyword>
<evidence type="ECO:0000313" key="4">
    <source>
        <dbReference type="EMBL" id="AIZ40998.1"/>
    </source>
</evidence>
<feature type="compositionally biased region" description="Polar residues" evidence="2">
    <location>
        <begin position="1118"/>
        <end position="1128"/>
    </location>
</feature>
<organism evidence="4 5">
    <name type="scientific">Cellulophaga baltica 18</name>
    <dbReference type="NCBI Taxonomy" id="1348584"/>
    <lineage>
        <taxon>Bacteria</taxon>
        <taxon>Pseudomonadati</taxon>
        <taxon>Bacteroidota</taxon>
        <taxon>Flavobacteriia</taxon>
        <taxon>Flavobacteriales</taxon>
        <taxon>Flavobacteriaceae</taxon>
        <taxon>Cellulophaga</taxon>
    </lineage>
</organism>
<keyword evidence="3" id="KW-0472">Membrane</keyword>
<keyword evidence="3" id="KW-0812">Transmembrane</keyword>
<feature type="compositionally biased region" description="Low complexity" evidence="2">
    <location>
        <begin position="939"/>
        <end position="967"/>
    </location>
</feature>
<accession>A0AAU8RJI1</accession>
<gene>
    <name evidence="4" type="ORF">M666_05160</name>
</gene>
<dbReference type="PANTHER" id="PTHR24637">
    <property type="entry name" value="COLLAGEN"/>
    <property type="match status" value="1"/>
</dbReference>
<feature type="transmembrane region" description="Helical" evidence="3">
    <location>
        <begin position="152"/>
        <end position="170"/>
    </location>
</feature>
<feature type="coiled-coil region" evidence="1">
    <location>
        <begin position="1032"/>
        <end position="1059"/>
    </location>
</feature>
<feature type="transmembrane region" description="Helical" evidence="3">
    <location>
        <begin position="56"/>
        <end position="82"/>
    </location>
</feature>
<feature type="compositionally biased region" description="Basic and acidic residues" evidence="2">
    <location>
        <begin position="747"/>
        <end position="756"/>
    </location>
</feature>
<evidence type="ECO:0000256" key="2">
    <source>
        <dbReference type="SAM" id="MobiDB-lite"/>
    </source>
</evidence>
<feature type="compositionally biased region" description="Low complexity" evidence="2">
    <location>
        <begin position="757"/>
        <end position="769"/>
    </location>
</feature>
<dbReference type="RefSeq" id="WP_029447478.1">
    <property type="nucleotide sequence ID" value="NZ_CP009976.1"/>
</dbReference>
<protein>
    <recommendedName>
        <fullName evidence="6">Glutamyl-tRNA synthetase</fullName>
    </recommendedName>
</protein>
<evidence type="ECO:0000313" key="5">
    <source>
        <dbReference type="Proteomes" id="UP000030786"/>
    </source>
</evidence>